<evidence type="ECO:0000256" key="1">
    <source>
        <dbReference type="SAM" id="Phobius"/>
    </source>
</evidence>
<name>A0A9Q8PE45_PASFU</name>
<evidence type="ECO:0000259" key="2">
    <source>
        <dbReference type="Pfam" id="PF20684"/>
    </source>
</evidence>
<accession>A0A9Q8PE45</accession>
<protein>
    <recommendedName>
        <fullName evidence="2">Rhodopsin domain-containing protein</fullName>
    </recommendedName>
</protein>
<gene>
    <name evidence="3" type="ORF">CLAFUR5_11437</name>
</gene>
<dbReference type="AlphaFoldDB" id="A0A9Q8PE45"/>
<feature type="transmembrane region" description="Helical" evidence="1">
    <location>
        <begin position="68"/>
        <end position="90"/>
    </location>
</feature>
<dbReference type="Proteomes" id="UP000756132">
    <property type="component" value="Chromosome 8"/>
</dbReference>
<dbReference type="EMBL" id="CP090170">
    <property type="protein sequence ID" value="UJO20747.1"/>
    <property type="molecule type" value="Genomic_DNA"/>
</dbReference>
<reference evidence="3" key="2">
    <citation type="journal article" date="2022" name="Microb. Genom.">
        <title>A chromosome-scale genome assembly of the tomato pathogen Cladosporium fulvum reveals a compartmentalized genome architecture and the presence of a dispensable chromosome.</title>
        <authorList>
            <person name="Zaccaron A.Z."/>
            <person name="Chen L.H."/>
            <person name="Samaras A."/>
            <person name="Stergiopoulos I."/>
        </authorList>
    </citation>
    <scope>NUCLEOTIDE SEQUENCE</scope>
    <source>
        <strain evidence="3">Race5_Kim</strain>
    </source>
</reference>
<dbReference type="GeneID" id="71991315"/>
<keyword evidence="1" id="KW-0812">Transmembrane</keyword>
<feature type="transmembrane region" description="Helical" evidence="1">
    <location>
        <begin position="36"/>
        <end position="56"/>
    </location>
</feature>
<keyword evidence="1" id="KW-1133">Transmembrane helix</keyword>
<dbReference type="InterPro" id="IPR049326">
    <property type="entry name" value="Rhodopsin_dom_fungi"/>
</dbReference>
<dbReference type="KEGG" id="ffu:CLAFUR5_11437"/>
<reference evidence="3" key="1">
    <citation type="submission" date="2021-12" db="EMBL/GenBank/DDBJ databases">
        <authorList>
            <person name="Zaccaron A."/>
            <person name="Stergiopoulos I."/>
        </authorList>
    </citation>
    <scope>NUCLEOTIDE SEQUENCE</scope>
    <source>
        <strain evidence="3">Race5_Kim</strain>
    </source>
</reference>
<feature type="domain" description="Rhodopsin" evidence="2">
    <location>
        <begin position="52"/>
        <end position="103"/>
    </location>
</feature>
<evidence type="ECO:0000313" key="4">
    <source>
        <dbReference type="Proteomes" id="UP000756132"/>
    </source>
</evidence>
<keyword evidence="4" id="KW-1185">Reference proteome</keyword>
<evidence type="ECO:0000313" key="3">
    <source>
        <dbReference type="EMBL" id="UJO20747.1"/>
    </source>
</evidence>
<sequence length="115" mass="12323">MYLCTISSACDGADPGPICTHCTMALTPAGRGPQVMTVYLLFLSLSTIATAFRVYCRAVVIKLFGWDDWLAVLAWAFFTCFAACAVKGVYHGTGQHSLDIQPPSEMVLGLKVGEG</sequence>
<proteinExistence type="predicted"/>
<dbReference type="RefSeq" id="XP_047765113.1">
    <property type="nucleotide sequence ID" value="XM_047910585.1"/>
</dbReference>
<organism evidence="3 4">
    <name type="scientific">Passalora fulva</name>
    <name type="common">Tomato leaf mold</name>
    <name type="synonym">Cladosporium fulvum</name>
    <dbReference type="NCBI Taxonomy" id="5499"/>
    <lineage>
        <taxon>Eukaryota</taxon>
        <taxon>Fungi</taxon>
        <taxon>Dikarya</taxon>
        <taxon>Ascomycota</taxon>
        <taxon>Pezizomycotina</taxon>
        <taxon>Dothideomycetes</taxon>
        <taxon>Dothideomycetidae</taxon>
        <taxon>Mycosphaerellales</taxon>
        <taxon>Mycosphaerellaceae</taxon>
        <taxon>Fulvia</taxon>
    </lineage>
</organism>
<dbReference type="Pfam" id="PF20684">
    <property type="entry name" value="Fung_rhodopsin"/>
    <property type="match status" value="1"/>
</dbReference>
<dbReference type="OrthoDB" id="5329176at2759"/>
<keyword evidence="1" id="KW-0472">Membrane</keyword>